<dbReference type="AlphaFoldDB" id="A0A0E9XL92"/>
<proteinExistence type="predicted"/>
<name>A0A0E9XL92_ANGAN</name>
<organism evidence="1">
    <name type="scientific">Anguilla anguilla</name>
    <name type="common">European freshwater eel</name>
    <name type="synonym">Muraena anguilla</name>
    <dbReference type="NCBI Taxonomy" id="7936"/>
    <lineage>
        <taxon>Eukaryota</taxon>
        <taxon>Metazoa</taxon>
        <taxon>Chordata</taxon>
        <taxon>Craniata</taxon>
        <taxon>Vertebrata</taxon>
        <taxon>Euteleostomi</taxon>
        <taxon>Actinopterygii</taxon>
        <taxon>Neopterygii</taxon>
        <taxon>Teleostei</taxon>
        <taxon>Anguilliformes</taxon>
        <taxon>Anguillidae</taxon>
        <taxon>Anguilla</taxon>
    </lineage>
</organism>
<reference evidence="1" key="1">
    <citation type="submission" date="2014-11" db="EMBL/GenBank/DDBJ databases">
        <authorList>
            <person name="Amaro Gonzalez C."/>
        </authorList>
    </citation>
    <scope>NUCLEOTIDE SEQUENCE</scope>
</reference>
<sequence>MAKLGANLHVPRELQNGSVLNNITLIVILFELRFLQKTVTKMLYRVARQETELKSANRAITKPKPSNSKYIR</sequence>
<reference evidence="1" key="2">
    <citation type="journal article" date="2015" name="Fish Shellfish Immunol.">
        <title>Early steps in the European eel (Anguilla anguilla)-Vibrio vulnificus interaction in the gills: Role of the RtxA13 toxin.</title>
        <authorList>
            <person name="Callol A."/>
            <person name="Pajuelo D."/>
            <person name="Ebbesson L."/>
            <person name="Teles M."/>
            <person name="MacKenzie S."/>
            <person name="Amaro C."/>
        </authorList>
    </citation>
    <scope>NUCLEOTIDE SEQUENCE</scope>
</reference>
<accession>A0A0E9XL92</accession>
<dbReference type="EMBL" id="GBXM01005381">
    <property type="protein sequence ID" value="JAI03197.1"/>
    <property type="molecule type" value="Transcribed_RNA"/>
</dbReference>
<evidence type="ECO:0000313" key="1">
    <source>
        <dbReference type="EMBL" id="JAI03197.1"/>
    </source>
</evidence>
<protein>
    <submittedName>
        <fullName evidence="1">Uncharacterized protein</fullName>
    </submittedName>
</protein>